<proteinExistence type="predicted"/>
<dbReference type="RefSeq" id="WP_140799253.1">
    <property type="nucleotide sequence ID" value="NZ_CP017173.1"/>
</dbReference>
<organism evidence="2 3">
    <name type="scientific">Myxococcus xanthus</name>
    <dbReference type="NCBI Taxonomy" id="34"/>
    <lineage>
        <taxon>Bacteria</taxon>
        <taxon>Pseudomonadati</taxon>
        <taxon>Myxococcota</taxon>
        <taxon>Myxococcia</taxon>
        <taxon>Myxococcales</taxon>
        <taxon>Cystobacterineae</taxon>
        <taxon>Myxococcaceae</taxon>
        <taxon>Myxococcus</taxon>
    </lineage>
</organism>
<feature type="domain" description="Immunity MXAN-0049 protein" evidence="1">
    <location>
        <begin position="44"/>
        <end position="191"/>
    </location>
</feature>
<accession>A0AAE6G371</accession>
<gene>
    <name evidence="2" type="ORF">BHS09_23995</name>
</gene>
<reference evidence="2 3" key="1">
    <citation type="journal article" date="2019" name="Science">
        <title>Social genes are selection hotspots in kin groups of a soil microbe.</title>
        <authorList>
            <person name="Wielgoss S."/>
            <person name="Wolfensberger R."/>
            <person name="Sun L."/>
            <person name="Fiegna F."/>
            <person name="Velicer G.J."/>
        </authorList>
    </citation>
    <scope>NUCLEOTIDE SEQUENCE [LARGE SCALE GENOMIC DNA]</scope>
    <source>
        <strain evidence="2 3">MC3.5.9c15</strain>
    </source>
</reference>
<dbReference type="Pfam" id="PF07791">
    <property type="entry name" value="Imm11"/>
    <property type="match status" value="1"/>
</dbReference>
<protein>
    <recommendedName>
        <fullName evidence="1">Immunity MXAN-0049 protein domain-containing protein</fullName>
    </recommendedName>
</protein>
<dbReference type="InterPro" id="IPR012433">
    <property type="entry name" value="Imm11"/>
</dbReference>
<dbReference type="AlphaFoldDB" id="A0AAE6G371"/>
<evidence type="ECO:0000313" key="3">
    <source>
        <dbReference type="Proteomes" id="UP000320179"/>
    </source>
</evidence>
<dbReference type="EMBL" id="CP017174">
    <property type="protein sequence ID" value="QDE69794.1"/>
    <property type="molecule type" value="Genomic_DNA"/>
</dbReference>
<evidence type="ECO:0000313" key="2">
    <source>
        <dbReference type="EMBL" id="QDE69794.1"/>
    </source>
</evidence>
<name>A0AAE6G371_MYXXA</name>
<dbReference type="Proteomes" id="UP000320179">
    <property type="component" value="Chromosome"/>
</dbReference>
<sequence>MERRFFDLGVDVYVKGRWYLSDPADSAGNEVDDIWRFTEGRPIELRERLRIPIFRPGEPLDIEFAGAGGTPIVSERVASVFRELAPDDVQLFPVDVDGESNAYFLLNATRTIRCIDDAACREVQFFTADEELHAHRAGEYRSVIGLRIDKSKVGDARVFRTWGWHLPIIVDEEIKDALEANGIFGGKFEEV</sequence>
<evidence type="ECO:0000259" key="1">
    <source>
        <dbReference type="Pfam" id="PF07791"/>
    </source>
</evidence>